<feature type="domain" description="MRNA cap 0-1 NS5-type MT" evidence="48">
    <location>
        <begin position="1"/>
        <end position="234"/>
    </location>
</feature>
<keyword evidence="33" id="KW-0694">RNA-binding</keyword>
<keyword evidence="26" id="KW-0378">Hydrolase</keyword>
<keyword evidence="27" id="KW-1161">Viral attachment to host cell</keyword>
<keyword evidence="32" id="KW-1043">Host membrane</keyword>
<dbReference type="Pfam" id="PF01728">
    <property type="entry name" value="FtsJ"/>
    <property type="match status" value="1"/>
</dbReference>
<reference evidence="49" key="1">
    <citation type="submission" date="2002-10" db="EMBL/GenBank/DDBJ databases">
        <title>Detection of RNA polymerase motifs in the NS5 protein of Brazilian Flavivus.</title>
        <authorList>
            <person name="Baleotti F.G."/>
            <person name="Moreli M.L."/>
            <person name="Figueiredo L.T.M."/>
        </authorList>
    </citation>
    <scope>NUCLEOTIDE SEQUENCE</scope>
</reference>
<evidence type="ECO:0000256" key="23">
    <source>
        <dbReference type="ARBA" id="ARBA00022695"/>
    </source>
</evidence>
<keyword evidence="20" id="KW-0808">Transferase</keyword>
<dbReference type="GO" id="GO:0005524">
    <property type="term" value="F:ATP binding"/>
    <property type="evidence" value="ECO:0007669"/>
    <property type="project" value="UniProtKB-KW"/>
</dbReference>
<proteinExistence type="predicted"/>
<evidence type="ECO:0000256" key="28">
    <source>
        <dbReference type="ARBA" id="ARBA00022806"/>
    </source>
</evidence>
<keyword evidence="7" id="KW-0696">RNA-directed RNA polymerase</keyword>
<dbReference type="GO" id="GO:0052170">
    <property type="term" value="P:symbiont-mediated suppression of host innate immune response"/>
    <property type="evidence" value="ECO:0007669"/>
    <property type="project" value="UniProtKB-KW"/>
</dbReference>
<keyword evidence="24" id="KW-0479">Metal-binding</keyword>
<dbReference type="GO" id="GO:0003723">
    <property type="term" value="F:RNA binding"/>
    <property type="evidence" value="ECO:0007669"/>
    <property type="project" value="UniProtKB-KW"/>
</dbReference>
<evidence type="ECO:0000256" key="2">
    <source>
        <dbReference type="ARBA" id="ARBA00004153"/>
    </source>
</evidence>
<dbReference type="SMR" id="Q8B489"/>
<evidence type="ECO:0000256" key="47">
    <source>
        <dbReference type="SAM" id="MobiDB-lite"/>
    </source>
</evidence>
<dbReference type="GO" id="GO:0003968">
    <property type="term" value="F:RNA-directed RNA polymerase activity"/>
    <property type="evidence" value="ECO:0000315"/>
    <property type="project" value="CACAO"/>
</dbReference>
<evidence type="ECO:0000256" key="14">
    <source>
        <dbReference type="ARBA" id="ARBA00022581"/>
    </source>
</evidence>
<dbReference type="GO" id="GO:0017111">
    <property type="term" value="F:ribonucleoside triphosphate phosphatase activity"/>
    <property type="evidence" value="ECO:0007669"/>
    <property type="project" value="UniProtKB-EC"/>
</dbReference>
<dbReference type="GO" id="GO:0046872">
    <property type="term" value="F:metal ion binding"/>
    <property type="evidence" value="ECO:0007669"/>
    <property type="project" value="UniProtKB-KW"/>
</dbReference>
<evidence type="ECO:0000256" key="17">
    <source>
        <dbReference type="ARBA" id="ARBA00022632"/>
    </source>
</evidence>
<evidence type="ECO:0000256" key="6">
    <source>
        <dbReference type="ARBA" id="ARBA00020107"/>
    </source>
</evidence>
<evidence type="ECO:0000256" key="5">
    <source>
        <dbReference type="ARBA" id="ARBA00004613"/>
    </source>
</evidence>
<comment type="catalytic activity">
    <reaction evidence="45">
        <text>a ribonucleoside 5'-triphosphate + H2O = a ribonucleoside 5'-diphosphate + phosphate + H(+)</text>
        <dbReference type="Rhea" id="RHEA:23680"/>
        <dbReference type="ChEBI" id="CHEBI:15377"/>
        <dbReference type="ChEBI" id="CHEBI:15378"/>
        <dbReference type="ChEBI" id="CHEBI:43474"/>
        <dbReference type="ChEBI" id="CHEBI:57930"/>
        <dbReference type="ChEBI" id="CHEBI:61557"/>
        <dbReference type="EC" id="3.6.1.15"/>
    </reaction>
</comment>
<evidence type="ECO:0000256" key="15">
    <source>
        <dbReference type="ARBA" id="ARBA00022595"/>
    </source>
</evidence>
<keyword evidence="41" id="KW-0899">Viral immunoevasion</keyword>
<evidence type="ECO:0000256" key="39">
    <source>
        <dbReference type="ARBA" id="ARBA00023180"/>
    </source>
</evidence>
<keyword evidence="34" id="KW-0693">Viral RNA replication</keyword>
<evidence type="ECO:0000256" key="8">
    <source>
        <dbReference type="ARBA" id="ARBA00022506"/>
    </source>
</evidence>
<dbReference type="GO" id="GO:0004483">
    <property type="term" value="F:methyltransferase cap1 activity"/>
    <property type="evidence" value="ECO:0007669"/>
    <property type="project" value="InterPro"/>
</dbReference>
<dbReference type="EMBL" id="AY167440">
    <property type="protein sequence ID" value="AAN77510.1"/>
    <property type="molecule type" value="Genomic_RNA"/>
</dbReference>
<keyword evidence="22" id="KW-0812">Transmembrane</keyword>
<dbReference type="PROSITE" id="PS51591">
    <property type="entry name" value="RNA_CAP01_NS5_MT"/>
    <property type="match status" value="1"/>
</dbReference>
<evidence type="ECO:0000256" key="30">
    <source>
        <dbReference type="ARBA" id="ARBA00022840"/>
    </source>
</evidence>
<sequence>SGIQEVDRTLAKEGIKRGETDHHAVSRGSAKLRWFVERNLVTPEGKVVDLGCGRGGWSYYCGGLKNVREVKGLTKGGPGHEEPIPMSTYGWNLVRLQSGVDVFFVPPEKCDTLLCDIGESSPNPTVEAGRTLRVLNLVENWLNNNTQFCVKVLNPYMPSVIERMETLQRKYGGALVRNPLSRNSTHEMYWVSNASGNIVSSVNMISRMLINRFTMRHKKATYEQDVDLGSGTRTVWRKGEKPNLYTLEKNTEKRLQEHEPHLRDDQNHPYKTWAYHGSYEIEQAGSASSLVEWSSSAADKTLGRLSTGDKYVKTRYDSFWPTTCCKRKGGYYSPHTDGRRTATRENRSRVALGLPRREKKTSTVHQRKSHKEDEKQSSSGSHMGQWYEVSVGMWNQRRKKAVEDLWQLENFECWRKVWNMCILRSVKIREWTSSSWWIRRQQRQMAHVARSTLRSVQSVRMVEWRPYGLQRGLLESTWQEKRGINWVWCQERWLSWKDEHYKSMMPHTGIHVSPYRMIKIKRWWRSTWQENWRIMLSASDSWRGESRSSEYDTWYCDRLYWASYHGETRGAVDKVGRMRPAISAWWVHTKLGQCHANDAWDASVTWQPQRRSQSNIGWRAVGRGRLQLIAIRGDDSVARPVCDRFARGLAAQKVMVKLTKDRRQPEPSRGWNDWTQVLLRLDDHHELLMRDDTSCVKSWTIDVELLERSEMSAVRIATSICDVLSESSYSVDEWHSMLMLSWLRSIGRWCTRCWSVTLVHIVASDGVHRGTAWMGDDVDMLQSEWVWSKKTRDEDKLHGSWKKSHTWEKRRPMCGSLVGKQAGYLGKEHPNSNKSSQIPYRQWGYTQLHAIHEEIQKGRGRGRCPVVEGKTNMKQGWKSGRIKPWYGKNYATCEPLQGRKKKSGHYKCHSLSKLCSLWLHLRRCKKSGKPQAMEACYMAVSGLAVRG</sequence>
<dbReference type="GO" id="GO:0006508">
    <property type="term" value="P:proteolysis"/>
    <property type="evidence" value="ECO:0007669"/>
    <property type="project" value="UniProtKB-KW"/>
</dbReference>
<evidence type="ECO:0000256" key="21">
    <source>
        <dbReference type="ARBA" id="ARBA00022691"/>
    </source>
</evidence>
<keyword evidence="28" id="KW-0347">Helicase</keyword>
<dbReference type="SUPFAM" id="SSF53335">
    <property type="entry name" value="S-adenosyl-L-methionine-dependent methyltransferases"/>
    <property type="match status" value="1"/>
</dbReference>
<dbReference type="GO" id="GO:0008236">
    <property type="term" value="F:serine-type peptidase activity"/>
    <property type="evidence" value="ECO:0007669"/>
    <property type="project" value="UniProtKB-KW"/>
</dbReference>
<keyword evidence="38" id="KW-1015">Disulfide bond</keyword>
<evidence type="ECO:0000256" key="45">
    <source>
        <dbReference type="ARBA" id="ARBA00047631"/>
    </source>
</evidence>
<dbReference type="CDD" id="cd20761">
    <property type="entry name" value="capping_2-OMTase_Flaviviridae"/>
    <property type="match status" value="1"/>
</dbReference>
<evidence type="ECO:0000256" key="26">
    <source>
        <dbReference type="ARBA" id="ARBA00022801"/>
    </source>
</evidence>
<evidence type="ECO:0000256" key="42">
    <source>
        <dbReference type="ARBA" id="ARBA00023296"/>
    </source>
</evidence>
<dbReference type="GO" id="GO:0055036">
    <property type="term" value="C:virion membrane"/>
    <property type="evidence" value="ECO:0007669"/>
    <property type="project" value="UniProtKB-SubCell"/>
</dbReference>
<keyword evidence="25" id="KW-0547">Nucleotide-binding</keyword>
<keyword evidence="11" id="KW-0597">Phosphoprotein</keyword>
<dbReference type="GO" id="GO:0039654">
    <property type="term" value="P:fusion of virus membrane with host endosome membrane"/>
    <property type="evidence" value="ECO:0007669"/>
    <property type="project" value="UniProtKB-KW"/>
</dbReference>
<keyword evidence="29" id="KW-0720">Serine protease</keyword>
<keyword evidence="12" id="KW-0167">Capsid protein</keyword>
<comment type="catalytic activity">
    <reaction evidence="44">
        <text>Selective hydrolysis of -Xaa-Xaa-|-Yaa- bonds in which each of the Xaa can be either Arg or Lys and Yaa can be either Ser or Ala.</text>
        <dbReference type="EC" id="3.4.21.91"/>
    </reaction>
</comment>
<evidence type="ECO:0000256" key="24">
    <source>
        <dbReference type="ARBA" id="ARBA00022723"/>
    </source>
</evidence>
<keyword evidence="31" id="KW-0946">Virion</keyword>
<evidence type="ECO:0000256" key="19">
    <source>
        <dbReference type="ARBA" id="ARBA00022670"/>
    </source>
</evidence>
<feature type="region of interest" description="Disordered" evidence="47">
    <location>
        <begin position="331"/>
        <end position="382"/>
    </location>
</feature>
<protein>
    <recommendedName>
        <fullName evidence="6">Genome polyprotein</fullName>
    </recommendedName>
</protein>
<dbReference type="Pfam" id="PF00972">
    <property type="entry name" value="Flavi_NS5"/>
    <property type="match status" value="2"/>
</dbReference>
<keyword evidence="13" id="KW-1048">Host nucleus</keyword>
<keyword evidence="18" id="KW-0507">mRNA processing</keyword>
<dbReference type="GO" id="GO:0019028">
    <property type="term" value="C:viral capsid"/>
    <property type="evidence" value="ECO:0007669"/>
    <property type="project" value="UniProtKB-KW"/>
</dbReference>
<keyword evidence="10" id="KW-0964">Secreted</keyword>
<dbReference type="InterPro" id="IPR026490">
    <property type="entry name" value="mRNA_cap_0/1_MeTrfase"/>
</dbReference>
<dbReference type="InterPro" id="IPR002877">
    <property type="entry name" value="RNA_MeTrfase_FtsJ_dom"/>
</dbReference>
<keyword evidence="14" id="KW-0945">Host-virus interaction</keyword>
<comment type="subcellular location">
    <subcellularLocation>
        <location evidence="2">Host endoplasmic reticulum membrane</location>
        <topology evidence="2">Multi-pass membrane protein</topology>
    </subcellularLocation>
    <subcellularLocation>
        <location evidence="4">Host endoplasmic reticulum membrane</location>
        <topology evidence="4">Peripheral membrane protein</topology>
        <orientation evidence="4">Cytoplasmic side</orientation>
    </subcellularLocation>
    <subcellularLocation>
        <location evidence="43">Host endoplasmic reticulum membrane</location>
        <topology evidence="43">Peripheral membrane protein</topology>
        <orientation evidence="43">Lumenal side</orientation>
    </subcellularLocation>
    <subcellularLocation>
        <location evidence="1">Host nucleus</location>
    </subcellularLocation>
    <subcellularLocation>
        <location evidence="5">Secreted</location>
    </subcellularLocation>
    <subcellularLocation>
        <location evidence="3">Virion membrane</location>
        <topology evidence="3">Multi-pass membrane protein</topology>
    </subcellularLocation>
</comment>
<evidence type="ECO:0000256" key="22">
    <source>
        <dbReference type="ARBA" id="ARBA00022692"/>
    </source>
</evidence>
<keyword evidence="39" id="KW-0325">Glycoprotein</keyword>
<keyword evidence="36" id="KW-0506">mRNA capping</keyword>
<evidence type="ECO:0000259" key="48">
    <source>
        <dbReference type="PROSITE" id="PS51591"/>
    </source>
</evidence>
<keyword evidence="15" id="KW-1162">Viral penetration into host cytoplasm</keyword>
<feature type="compositionally biased region" description="Basic and acidic residues" evidence="47">
    <location>
        <begin position="336"/>
        <end position="348"/>
    </location>
</feature>
<evidence type="ECO:0000256" key="32">
    <source>
        <dbReference type="ARBA" id="ARBA00022870"/>
    </source>
</evidence>
<evidence type="ECO:0000256" key="3">
    <source>
        <dbReference type="ARBA" id="ARBA00004385"/>
    </source>
</evidence>
<keyword evidence="8" id="KW-1168">Fusion of virus membrane with host membrane</keyword>
<evidence type="ECO:0000256" key="29">
    <source>
        <dbReference type="ARBA" id="ARBA00022825"/>
    </source>
</evidence>
<dbReference type="InterPro" id="IPR029063">
    <property type="entry name" value="SAM-dependent_MTases_sf"/>
</dbReference>
<evidence type="ECO:0000256" key="10">
    <source>
        <dbReference type="ARBA" id="ARBA00022525"/>
    </source>
</evidence>
<keyword evidence="17" id="KW-1090">Inhibition of host innate immune response by virus</keyword>
<dbReference type="GO" id="GO:0042025">
    <property type="term" value="C:host cell nucleus"/>
    <property type="evidence" value="ECO:0007669"/>
    <property type="project" value="UniProtKB-SubCell"/>
</dbReference>
<evidence type="ECO:0000256" key="38">
    <source>
        <dbReference type="ARBA" id="ARBA00023157"/>
    </source>
</evidence>
<keyword evidence="19" id="KW-0645">Protease</keyword>
<evidence type="ECO:0000256" key="25">
    <source>
        <dbReference type="ARBA" id="ARBA00022741"/>
    </source>
</evidence>
<dbReference type="GO" id="GO:0046718">
    <property type="term" value="P:symbiont entry into host cell"/>
    <property type="evidence" value="ECO:0007669"/>
    <property type="project" value="UniProtKB-KW"/>
</dbReference>
<evidence type="ECO:0000256" key="34">
    <source>
        <dbReference type="ARBA" id="ARBA00022953"/>
    </source>
</evidence>
<evidence type="ECO:0000256" key="16">
    <source>
        <dbReference type="ARBA" id="ARBA00022603"/>
    </source>
</evidence>
<keyword evidence="30" id="KW-0067">ATP-binding</keyword>
<evidence type="ECO:0000256" key="1">
    <source>
        <dbReference type="ARBA" id="ARBA00004147"/>
    </source>
</evidence>
<feature type="non-terminal residue" evidence="49">
    <location>
        <position position="947"/>
    </location>
</feature>
<keyword evidence="40" id="KW-1038">Host endoplasmic reticulum</keyword>
<dbReference type="GO" id="GO:0044167">
    <property type="term" value="C:host cell endoplasmic reticulum membrane"/>
    <property type="evidence" value="ECO:0007669"/>
    <property type="project" value="UniProtKB-SubCell"/>
</dbReference>
<dbReference type="GO" id="GO:0019062">
    <property type="term" value="P:virion attachment to host cell"/>
    <property type="evidence" value="ECO:0007669"/>
    <property type="project" value="UniProtKB-KW"/>
</dbReference>
<dbReference type="InterPro" id="IPR000208">
    <property type="entry name" value="Flavi_RdRp_fingers/palm"/>
</dbReference>
<evidence type="ECO:0000256" key="43">
    <source>
        <dbReference type="ARBA" id="ARBA00023443"/>
    </source>
</evidence>
<feature type="non-terminal residue" evidence="49">
    <location>
        <position position="1"/>
    </location>
</feature>
<name>Q8B489_DENV2</name>
<dbReference type="Gene3D" id="3.40.50.150">
    <property type="entry name" value="Vaccinia Virus protein VP39"/>
    <property type="match status" value="1"/>
</dbReference>
<evidence type="ECO:0000256" key="9">
    <source>
        <dbReference type="ARBA" id="ARBA00022510"/>
    </source>
</evidence>
<dbReference type="GO" id="GO:0004482">
    <property type="term" value="F:mRNA 5'-cap (guanine-N7-)-methyltransferase activity"/>
    <property type="evidence" value="ECO:0007669"/>
    <property type="project" value="InterPro"/>
</dbReference>
<keyword evidence="42" id="KW-1160">Virus entry into host cell</keyword>
<keyword evidence="16" id="KW-0489">Methyltransferase</keyword>
<keyword evidence="35" id="KW-1133">Transmembrane helix</keyword>
<dbReference type="FunFam" id="3.40.50.150:FF:000105">
    <property type="entry name" value="Genome polyprotein"/>
    <property type="match status" value="1"/>
</dbReference>
<gene>
    <name evidence="49" type="primary">NS5</name>
</gene>
<dbReference type="Gene3D" id="3.30.70.2840">
    <property type="entry name" value="Flavivirus RNA-directed RNA polymerase, thumb domain"/>
    <property type="match status" value="1"/>
</dbReference>
<evidence type="ECO:0000256" key="18">
    <source>
        <dbReference type="ARBA" id="ARBA00022664"/>
    </source>
</evidence>
<keyword evidence="37" id="KW-0472">Membrane</keyword>
<evidence type="ECO:0000256" key="35">
    <source>
        <dbReference type="ARBA" id="ARBA00022989"/>
    </source>
</evidence>
<evidence type="ECO:0000256" key="33">
    <source>
        <dbReference type="ARBA" id="ARBA00022884"/>
    </source>
</evidence>
<evidence type="ECO:0000256" key="37">
    <source>
        <dbReference type="ARBA" id="ARBA00023136"/>
    </source>
</evidence>
<evidence type="ECO:0000256" key="12">
    <source>
        <dbReference type="ARBA" id="ARBA00022561"/>
    </source>
</evidence>
<keyword evidence="9" id="KW-1170">Fusion of virus membrane with host endosomal membrane</keyword>
<evidence type="ECO:0000256" key="40">
    <source>
        <dbReference type="ARBA" id="ARBA00023184"/>
    </source>
</evidence>
<organism evidence="49">
    <name type="scientific">Dengue virus type 2</name>
    <name type="common">DENV-2</name>
    <dbReference type="NCBI Taxonomy" id="11060"/>
    <lineage>
        <taxon>Viruses</taxon>
        <taxon>Riboviria</taxon>
        <taxon>Orthornavirae</taxon>
        <taxon>Kitrinoviricota</taxon>
        <taxon>Flasuviricetes</taxon>
        <taxon>Amarillovirales</taxon>
        <taxon>Flaviviridae</taxon>
        <taxon>Orthoflavivirus</taxon>
        <taxon>Orthoflavivirus denguei</taxon>
        <taxon>Dengue virus</taxon>
    </lineage>
</organism>
<evidence type="ECO:0000256" key="13">
    <source>
        <dbReference type="ARBA" id="ARBA00022562"/>
    </source>
</evidence>
<dbReference type="GO" id="GO:0003724">
    <property type="term" value="F:RNA helicase activity"/>
    <property type="evidence" value="ECO:0007669"/>
    <property type="project" value="UniProtKB-EC"/>
</dbReference>
<evidence type="ECO:0000256" key="31">
    <source>
        <dbReference type="ARBA" id="ARBA00022844"/>
    </source>
</evidence>
<evidence type="ECO:0000256" key="44">
    <source>
        <dbReference type="ARBA" id="ARBA00024468"/>
    </source>
</evidence>
<keyword evidence="23" id="KW-0548">Nucleotidyltransferase</keyword>
<accession>Q8B489</accession>
<evidence type="ECO:0000256" key="41">
    <source>
        <dbReference type="ARBA" id="ARBA00023280"/>
    </source>
</evidence>
<evidence type="ECO:0000256" key="27">
    <source>
        <dbReference type="ARBA" id="ARBA00022804"/>
    </source>
</evidence>
<evidence type="ECO:0000256" key="36">
    <source>
        <dbReference type="ARBA" id="ARBA00023042"/>
    </source>
</evidence>
<comment type="catalytic activity">
    <reaction evidence="46">
        <text>ATP + H2O = ADP + phosphate + H(+)</text>
        <dbReference type="Rhea" id="RHEA:13065"/>
        <dbReference type="ChEBI" id="CHEBI:15377"/>
        <dbReference type="ChEBI" id="CHEBI:15378"/>
        <dbReference type="ChEBI" id="CHEBI:30616"/>
        <dbReference type="ChEBI" id="CHEBI:43474"/>
        <dbReference type="ChEBI" id="CHEBI:456216"/>
        <dbReference type="EC" id="3.6.4.13"/>
    </reaction>
</comment>
<evidence type="ECO:0000256" key="4">
    <source>
        <dbReference type="ARBA" id="ARBA00004461"/>
    </source>
</evidence>
<evidence type="ECO:0000313" key="49">
    <source>
        <dbReference type="EMBL" id="AAN77510.1"/>
    </source>
</evidence>
<dbReference type="GO" id="GO:0005576">
    <property type="term" value="C:extracellular region"/>
    <property type="evidence" value="ECO:0007669"/>
    <property type="project" value="UniProtKB-SubCell"/>
</dbReference>
<evidence type="ECO:0000256" key="20">
    <source>
        <dbReference type="ARBA" id="ARBA00022679"/>
    </source>
</evidence>
<evidence type="ECO:0000256" key="7">
    <source>
        <dbReference type="ARBA" id="ARBA00022484"/>
    </source>
</evidence>
<evidence type="ECO:0000256" key="11">
    <source>
        <dbReference type="ARBA" id="ARBA00022553"/>
    </source>
</evidence>
<evidence type="ECO:0000256" key="46">
    <source>
        <dbReference type="ARBA" id="ARBA00047984"/>
    </source>
</evidence>
<keyword evidence="21" id="KW-0949">S-adenosyl-L-methionine</keyword>